<dbReference type="AlphaFoldDB" id="A0A0F9A8A8"/>
<feature type="non-terminal residue" evidence="1">
    <location>
        <position position="242"/>
    </location>
</feature>
<dbReference type="EMBL" id="LAZR01043979">
    <property type="protein sequence ID" value="KKL05769.1"/>
    <property type="molecule type" value="Genomic_DNA"/>
</dbReference>
<evidence type="ECO:0000313" key="1">
    <source>
        <dbReference type="EMBL" id="KKL05769.1"/>
    </source>
</evidence>
<dbReference type="InterPro" id="IPR008972">
    <property type="entry name" value="Cupredoxin"/>
</dbReference>
<sequence length="242" mass="27216">MQTLELIPGRVHEVRVVRKTKQHPWSGRGYPWGYTIDGIEGPKLVLVRGQRYVFNIVGATGHPFYFTDSAIGARAHGEQRYGHEPMDSGTLKWKVRDVPDMFFYQCAIHKQMGGMAVIAPQLTSTAEAAVIVPPLLPLARHRRDADADADDTAPVFEGRSGPARHLRTLQRELDRLMLPALTAAPAEFEEMLRKTGDEGRRFANWRNRLAVYRIYQMAALVGRLPDMHTNAFPVSVVTRCEG</sequence>
<organism evidence="1">
    <name type="scientific">marine sediment metagenome</name>
    <dbReference type="NCBI Taxonomy" id="412755"/>
    <lineage>
        <taxon>unclassified sequences</taxon>
        <taxon>metagenomes</taxon>
        <taxon>ecological metagenomes</taxon>
    </lineage>
</organism>
<dbReference type="SUPFAM" id="SSF49503">
    <property type="entry name" value="Cupredoxins"/>
    <property type="match status" value="1"/>
</dbReference>
<reference evidence="1" key="1">
    <citation type="journal article" date="2015" name="Nature">
        <title>Complex archaea that bridge the gap between prokaryotes and eukaryotes.</title>
        <authorList>
            <person name="Spang A."/>
            <person name="Saw J.H."/>
            <person name="Jorgensen S.L."/>
            <person name="Zaremba-Niedzwiedzka K."/>
            <person name="Martijn J."/>
            <person name="Lind A.E."/>
            <person name="van Eijk R."/>
            <person name="Schleper C."/>
            <person name="Guy L."/>
            <person name="Ettema T.J."/>
        </authorList>
    </citation>
    <scope>NUCLEOTIDE SEQUENCE</scope>
</reference>
<accession>A0A0F9A8A8</accession>
<gene>
    <name evidence="1" type="ORF">LCGC14_2602720</name>
</gene>
<protein>
    <submittedName>
        <fullName evidence="1">Uncharacterized protein</fullName>
    </submittedName>
</protein>
<proteinExistence type="predicted"/>
<comment type="caution">
    <text evidence="1">The sequence shown here is derived from an EMBL/GenBank/DDBJ whole genome shotgun (WGS) entry which is preliminary data.</text>
</comment>
<name>A0A0F9A8A8_9ZZZZ</name>